<reference evidence="1" key="1">
    <citation type="submission" date="2014-12" db="EMBL/GenBank/DDBJ databases">
        <title>Draft genome sequence of Talaromyces cellulolyticus Y-94, a source of lignocellulosic biomass-degrading enzymes.</title>
        <authorList>
            <person name="Fujii T."/>
            <person name="Koike H."/>
            <person name="Sawayama S."/>
            <person name="Yano S."/>
            <person name="Inoue H."/>
        </authorList>
    </citation>
    <scope>NUCLEOTIDE SEQUENCE</scope>
    <source>
        <strain evidence="1">Y-94</strain>
    </source>
</reference>
<dbReference type="AlphaFoldDB" id="A0A0B8N5R0"/>
<protein>
    <submittedName>
        <fullName evidence="1">Uncharacterized protein</fullName>
    </submittedName>
</protein>
<organism evidence="1">
    <name type="scientific">Talaromyces pinophilus</name>
    <name type="common">Penicillium pinophilum</name>
    <dbReference type="NCBI Taxonomy" id="128442"/>
    <lineage>
        <taxon>Eukaryota</taxon>
        <taxon>Fungi</taxon>
        <taxon>Dikarya</taxon>
        <taxon>Ascomycota</taxon>
        <taxon>Pezizomycotina</taxon>
        <taxon>Eurotiomycetes</taxon>
        <taxon>Eurotiomycetidae</taxon>
        <taxon>Eurotiales</taxon>
        <taxon>Trichocomaceae</taxon>
        <taxon>Talaromyces</taxon>
        <taxon>Talaromyces sect. Talaromyces</taxon>
    </lineage>
</organism>
<proteinExistence type="predicted"/>
<accession>A0A0B8N5R0</accession>
<evidence type="ECO:0000313" key="1">
    <source>
        <dbReference type="EMBL" id="GAM42024.1"/>
    </source>
</evidence>
<name>A0A0B8N5R0_TALPI</name>
<sequence length="793" mass="89281">MSQDSNSQLVQPQLELTNSALLGKGALSHLLNVCLEDDVQPLISVIMESIGDSLLISRKRIETAQEIFLKTRSQPGYWPSRKLLKKVGLAVGVAVQGWPDLFSKSIGLIKTFLLATACRICYNDDEIASMLYEMMWLNKRNPNAPYLPEYNLRFVDAVSGYGHGLVPFEYYNRICAVVRTALPSHPEMIMLFERCNPEVIAKVLVDLFDALRDPNIARISLEGARGGCFLTAMLAWLLEEDIQCFMHSILVFGRNESKIVIRLVDRSGWYIGKWTVEERVNWLETPDSTHPMSIGNFTPPSHTSYESAETQISVQCGFFDSRELRNSTGILAGAIVELAFNMGLLYSTKSESSVLLHDICAEKFVSSHEGIMCKYGWPVEGFEQSAFQAQQRSVASILESWIQDQVTLRKNFYKQESTFLDRLRREIMECNINFSDHTSKPMLLSKVDQCATIIDSAIYLAGDALLRCFEEENNPGRRFRPQDECGIRDRAEFIFRMVFQPSINNESPAYFQEFWLGALEGSVPGYLKARSGDLAIAQSGYVAYAKVLDAISTDQRKACMISTVPGLLRKYGTDRKGSSSRASKVVEITAGMPSSREFVAKEKLVECFSPGTNCQYLGISAKPDQGGAKIRHLVDRCINVPEFRLTSELDLSSEPLMTSSTTLILPNNESYQTSRYAPVSWVASIEAMAFATHIDINTDEVYVTPKTERNLAEIWRRCGLYEKMAWHQVGKFASQSKHNISMTDSDEELRFFEAGYLIKEGQLFVRHDVPLISCLKVAIEYSPSTICRWAIIA</sequence>
<gene>
    <name evidence="1" type="ORF">TCE0_043r15625</name>
</gene>
<dbReference type="EMBL" id="DF933839">
    <property type="protein sequence ID" value="GAM42024.1"/>
    <property type="molecule type" value="Genomic_DNA"/>
</dbReference>